<dbReference type="AlphaFoldDB" id="A0A2W5FLL8"/>
<keyword evidence="2" id="KW-0964">Secreted</keyword>
<dbReference type="InterPro" id="IPR001343">
    <property type="entry name" value="Hemolysn_Ca-bd"/>
</dbReference>
<dbReference type="PANTHER" id="PTHR38340:SF1">
    <property type="entry name" value="S-LAYER PROTEIN"/>
    <property type="match status" value="1"/>
</dbReference>
<evidence type="ECO:0000313" key="4">
    <source>
        <dbReference type="Proteomes" id="UP000249739"/>
    </source>
</evidence>
<evidence type="ECO:0000313" key="3">
    <source>
        <dbReference type="EMBL" id="PZP54677.1"/>
    </source>
</evidence>
<evidence type="ECO:0008006" key="5">
    <source>
        <dbReference type="Google" id="ProtNLM"/>
    </source>
</evidence>
<dbReference type="EMBL" id="QFOT01000117">
    <property type="protein sequence ID" value="PZP54677.1"/>
    <property type="molecule type" value="Genomic_DNA"/>
</dbReference>
<dbReference type="PROSITE" id="PS00330">
    <property type="entry name" value="HEMOLYSIN_CALCIUM"/>
    <property type="match status" value="9"/>
</dbReference>
<dbReference type="PRINTS" id="PR00313">
    <property type="entry name" value="CABNDNGRPT"/>
</dbReference>
<evidence type="ECO:0000256" key="1">
    <source>
        <dbReference type="ARBA" id="ARBA00004613"/>
    </source>
</evidence>
<dbReference type="PANTHER" id="PTHR38340">
    <property type="entry name" value="S-LAYER PROTEIN"/>
    <property type="match status" value="1"/>
</dbReference>
<dbReference type="Gene3D" id="2.150.10.10">
    <property type="entry name" value="Serralysin-like metalloprotease, C-terminal"/>
    <property type="match status" value="10"/>
</dbReference>
<dbReference type="Pfam" id="PF00353">
    <property type="entry name" value="HemolysinCabind"/>
    <property type="match status" value="12"/>
</dbReference>
<dbReference type="InterPro" id="IPR050557">
    <property type="entry name" value="RTX_toxin/Mannuronan_C5-epim"/>
</dbReference>
<dbReference type="InterPro" id="IPR011049">
    <property type="entry name" value="Serralysin-like_metalloprot_C"/>
</dbReference>
<sequence>YGETGEDLLDGSTGNDTYYYAIGNGSDFIIEQDGTDTIEFGEGIELGDVVFNRGGDNLEIIHLGVRIIIIQAFFNQSSSQVETIKFFDATTFNLTSLSLTSGPSLIGGFGDDTLYGDSGDNEIKGNDGNDLIYAYDGNDTLIAGNGNDNLNGELGNDTLVGGAGDDSLSGGDGHDNYNFGEGFGRDTIFESLSAGFDTIYFTGIDAFDIRIYTGYWGEFYLEDKNDASNRILINASNDLNGENAIRYYVERVVFDDNTVWDLTSGLKIEGTEADWDNLYGTRFDDVLHGYEGSDSLNGNRGNDILIGGSGGDSLNGGVGDDIYIFDLNFGSDNITEYAGQGSDTIRLENMQTSDIRLYSGVWGEFYIEDKSDPANRILIQTNTEGNRESMIRENIERIVFDDNTVWDLTGGLTFEGTSADWDALYGTQFNDKLLGLDGRDTLYGNRGNDILFGGFGDDGLYGGAGNDILIGGEGDDTLDGEGDIDTVSYFDASSAVTINLATTSAQDTLGAGIDTISNFENLTGSDFDDILTGNSGANIMEGGAGNDIINGSGGTDTISYANAASAITFNLATTTAQNTGGAGTDTVTNFENILGSAYNDTLTGNSAANTIEGGLGNDTLDGSGGTDTVTYASATSRVNANLALTTAQNTLGAGTDTISNFENLTGSDFDDILTGNSGANVIMGGAGNDILNGGAGNDTLNGGTDIDTVSYSDAASAVTVNLATTTAQNTVGAGTDTITAVENILGSDYNDTLTGNGSANTIEGGLGDDTLNGAGGTDTLSYARATAGIAISLAIMTAQNTGGAGTDTVSNFENILGSTYNDTITGNTAANVIEGGFGNDIMDGGSGTDTVTYTNATSGVTVSLALTAAQNTGGAGTDTITGFENLTGSAYDDVLTGSTGANVIDGGAGNDIIQGGAGNDTLRGGAEIDTVSYADATAAVTVNLATTTAQATVGAGSDTITDFENIRGSNYNDNLTGNSGDNVIAGRGGTDTLTGGYGADTFMFDVASLGTVDTITDFSRGEGDKLDISSILFGYDALTSAIDDFVSFTTVGSNTSMSVDRDGTGSTYSSQAIATLSGVAGFDADTMLTNGSLIA</sequence>
<feature type="non-terminal residue" evidence="3">
    <location>
        <position position="1"/>
    </location>
</feature>
<dbReference type="InterPro" id="IPR019960">
    <property type="entry name" value="T1SS_VCA0849"/>
</dbReference>
<name>A0A2W5FLL8_9BACT</name>
<dbReference type="SUPFAM" id="SSF51120">
    <property type="entry name" value="beta-Roll"/>
    <property type="match status" value="9"/>
</dbReference>
<protein>
    <recommendedName>
        <fullName evidence="5">Calcium-binding protein</fullName>
    </recommendedName>
</protein>
<evidence type="ECO:0000256" key="2">
    <source>
        <dbReference type="ARBA" id="ARBA00022525"/>
    </source>
</evidence>
<proteinExistence type="predicted"/>
<dbReference type="Proteomes" id="UP000249739">
    <property type="component" value="Unassembled WGS sequence"/>
</dbReference>
<comment type="caution">
    <text evidence="3">The sequence shown here is derived from an EMBL/GenBank/DDBJ whole genome shotgun (WGS) entry which is preliminary data.</text>
</comment>
<dbReference type="InterPro" id="IPR018511">
    <property type="entry name" value="Hemolysin-typ_Ca-bd_CS"/>
</dbReference>
<comment type="subcellular location">
    <subcellularLocation>
        <location evidence="1">Secreted</location>
    </subcellularLocation>
</comment>
<accession>A0A2W5FLL8</accession>
<gene>
    <name evidence="3" type="ORF">DI586_09155</name>
</gene>
<dbReference type="GO" id="GO:0005509">
    <property type="term" value="F:calcium ion binding"/>
    <property type="evidence" value="ECO:0007669"/>
    <property type="project" value="InterPro"/>
</dbReference>
<dbReference type="NCBIfam" id="TIGR03661">
    <property type="entry name" value="T1SS_VCA0849"/>
    <property type="match status" value="1"/>
</dbReference>
<reference evidence="3 4" key="1">
    <citation type="submission" date="2017-08" db="EMBL/GenBank/DDBJ databases">
        <title>Infants hospitalized years apart are colonized by the same room-sourced microbial strains.</title>
        <authorList>
            <person name="Brooks B."/>
            <person name="Olm M.R."/>
            <person name="Firek B.A."/>
            <person name="Baker R."/>
            <person name="Thomas B.C."/>
            <person name="Morowitz M.J."/>
            <person name="Banfield J.F."/>
        </authorList>
    </citation>
    <scope>NUCLEOTIDE SEQUENCE [LARGE SCALE GENOMIC DNA]</scope>
    <source>
        <strain evidence="3">S2_006_000_R2_64</strain>
    </source>
</reference>
<dbReference type="GO" id="GO:0005576">
    <property type="term" value="C:extracellular region"/>
    <property type="evidence" value="ECO:0007669"/>
    <property type="project" value="UniProtKB-SubCell"/>
</dbReference>
<organism evidence="3 4">
    <name type="scientific">Micavibrio aeruginosavorus</name>
    <dbReference type="NCBI Taxonomy" id="349221"/>
    <lineage>
        <taxon>Bacteria</taxon>
        <taxon>Pseudomonadati</taxon>
        <taxon>Bdellovibrionota</taxon>
        <taxon>Bdellovibrionia</taxon>
        <taxon>Bdellovibrionales</taxon>
        <taxon>Pseudobdellovibrionaceae</taxon>
        <taxon>Micavibrio</taxon>
    </lineage>
</organism>